<organism evidence="1 2">
    <name type="scientific">Methylobacterium radiodurans</name>
    <dbReference type="NCBI Taxonomy" id="2202828"/>
    <lineage>
        <taxon>Bacteria</taxon>
        <taxon>Pseudomonadati</taxon>
        <taxon>Pseudomonadota</taxon>
        <taxon>Alphaproteobacteria</taxon>
        <taxon>Hyphomicrobiales</taxon>
        <taxon>Methylobacteriaceae</taxon>
        <taxon>Methylobacterium</taxon>
    </lineage>
</organism>
<name>A0A2U8VT37_9HYPH</name>
<evidence type="ECO:0000313" key="2">
    <source>
        <dbReference type="Proteomes" id="UP000246058"/>
    </source>
</evidence>
<gene>
    <name evidence="1" type="ORF">DK427_15315</name>
</gene>
<evidence type="ECO:0000313" key="1">
    <source>
        <dbReference type="EMBL" id="AWN36933.1"/>
    </source>
</evidence>
<dbReference type="AlphaFoldDB" id="A0A2U8VT37"/>
<dbReference type="RefSeq" id="WP_109952019.1">
    <property type="nucleotide sequence ID" value="NZ_CP029551.1"/>
</dbReference>
<dbReference type="KEGG" id="meti:DK427_15315"/>
<dbReference type="Proteomes" id="UP000246058">
    <property type="component" value="Chromosome"/>
</dbReference>
<proteinExistence type="predicted"/>
<sequence length="158" mass="17326">MAVNFSVVGIFYSTQVDLSKVGGNTVAEIIQYLFQTVAPFYYTSVDSGGEQIISSFKYNHPAPFVGRSGIQYPAGSYMLSQTFTSEAPNPYNVWQYYLADANGQRVPVPGTQSYTQTTVQDGWSIVWRLVTICNGPTNLARRLHKLDPKAADALAGTP</sequence>
<dbReference type="OrthoDB" id="8004575at2"/>
<reference evidence="1 2" key="1">
    <citation type="submission" date="2018-05" db="EMBL/GenBank/DDBJ databases">
        <title>Complete Genome Sequence of Methylobacterium sp. 17Sr1-43.</title>
        <authorList>
            <person name="Srinivasan S."/>
        </authorList>
    </citation>
    <scope>NUCLEOTIDE SEQUENCE [LARGE SCALE GENOMIC DNA]</scope>
    <source>
        <strain evidence="1 2">17Sr1-43</strain>
    </source>
</reference>
<accession>A0A2U8VT37</accession>
<dbReference type="EMBL" id="CP029551">
    <property type="protein sequence ID" value="AWN36933.1"/>
    <property type="molecule type" value="Genomic_DNA"/>
</dbReference>
<keyword evidence="2" id="KW-1185">Reference proteome</keyword>
<protein>
    <submittedName>
        <fullName evidence="1">Uncharacterized protein</fullName>
    </submittedName>
</protein>